<organism evidence="2 3">
    <name type="scientific">Bradyrhizobium nitroreducens</name>
    <dbReference type="NCBI Taxonomy" id="709803"/>
    <lineage>
        <taxon>Bacteria</taxon>
        <taxon>Pseudomonadati</taxon>
        <taxon>Pseudomonadota</taxon>
        <taxon>Alphaproteobacteria</taxon>
        <taxon>Hyphomicrobiales</taxon>
        <taxon>Nitrobacteraceae</taxon>
        <taxon>Bradyrhizobium</taxon>
    </lineage>
</organism>
<dbReference type="AlphaFoldDB" id="A0A2M6UBR9"/>
<accession>A0A2M6UBR9</accession>
<keyword evidence="3" id="KW-1185">Reference proteome</keyword>
<gene>
    <name evidence="2" type="ORF">TSA1_15870</name>
</gene>
<dbReference type="EMBL" id="LFJC01000003">
    <property type="protein sequence ID" value="PIT02072.1"/>
    <property type="molecule type" value="Genomic_DNA"/>
</dbReference>
<protein>
    <submittedName>
        <fullName evidence="2">Uncharacterized protein</fullName>
    </submittedName>
</protein>
<dbReference type="Proteomes" id="UP000228930">
    <property type="component" value="Unassembled WGS sequence"/>
</dbReference>
<feature type="signal peptide" evidence="1">
    <location>
        <begin position="1"/>
        <end position="25"/>
    </location>
</feature>
<feature type="chain" id="PRO_5014889078" evidence="1">
    <location>
        <begin position="26"/>
        <end position="428"/>
    </location>
</feature>
<dbReference type="RefSeq" id="WP_100177267.1">
    <property type="nucleotide sequence ID" value="NZ_LFJC01000003.1"/>
</dbReference>
<evidence type="ECO:0000313" key="2">
    <source>
        <dbReference type="EMBL" id="PIT02072.1"/>
    </source>
</evidence>
<name>A0A2M6UBR9_9BRAD</name>
<sequence length="428" mass="47664">MKAKVAFFFLLVVAAFLGAVVAAQRSPVFQALRGNWDFVKSVQRETGTYYRLRVKLTYKGEPQDFDIVVTCGGRQINYADGGRTSELGVTPSVFGRRMSDGKGLVVHPPQACRGETTENGGVAPDFLPAVIVFDDAETLAFGTAYMSDDAYDSPLSDLSFGGATIERADRAAFEQFRREQPNLVKRTSYWTRIGASALRDRGLSAARIPMGVVCFSYARYRLFGQGKERAHELWPAERPRFWLPATQQDSEAIHPFTYGRPVLTDHDGATPYPANQVMQHEFVSTLGMPRRALDQREKHPRFLAPSYYPDIGGWIALPWPRDAATRGESLLQNGPHIGASIDFRSGATRGFGYCRPVVSEFPTGMEYSDPYKNPSIPYVRLPQVNFIDGVEVSGRSNWGMNGPSLIVERDEFVFRPFIFGVASLWGDV</sequence>
<evidence type="ECO:0000256" key="1">
    <source>
        <dbReference type="SAM" id="SignalP"/>
    </source>
</evidence>
<evidence type="ECO:0000313" key="3">
    <source>
        <dbReference type="Proteomes" id="UP000228930"/>
    </source>
</evidence>
<proteinExistence type="predicted"/>
<comment type="caution">
    <text evidence="2">The sequence shown here is derived from an EMBL/GenBank/DDBJ whole genome shotgun (WGS) entry which is preliminary data.</text>
</comment>
<reference evidence="2 3" key="1">
    <citation type="submission" date="2015-06" db="EMBL/GenBank/DDBJ databases">
        <title>Comparative genome analysis of nirS-carrying Bradyrhizobium sp. strains.</title>
        <authorList>
            <person name="Ishii S."/>
            <person name="Jang J."/>
            <person name="Nishizawa T."/>
            <person name="Senoo K."/>
        </authorList>
    </citation>
    <scope>NUCLEOTIDE SEQUENCE [LARGE SCALE GENOMIC DNA]</scope>
    <source>
        <strain evidence="2 3">TSA1</strain>
    </source>
</reference>
<keyword evidence="1" id="KW-0732">Signal</keyword>